<organism evidence="1 2">
    <name type="scientific">Acidiphilium rubrum</name>
    <dbReference type="NCBI Taxonomy" id="526"/>
    <lineage>
        <taxon>Bacteria</taxon>
        <taxon>Pseudomonadati</taxon>
        <taxon>Pseudomonadota</taxon>
        <taxon>Alphaproteobacteria</taxon>
        <taxon>Acetobacterales</taxon>
        <taxon>Acidocellaceae</taxon>
        <taxon>Acidiphilium</taxon>
    </lineage>
</organism>
<evidence type="ECO:0000313" key="2">
    <source>
        <dbReference type="Proteomes" id="UP000186308"/>
    </source>
</evidence>
<gene>
    <name evidence="1" type="ORF">SAMN05421828_12118</name>
</gene>
<proteinExistence type="predicted"/>
<dbReference type="AlphaFoldDB" id="A0A8G2CMI6"/>
<evidence type="ECO:0000313" key="1">
    <source>
        <dbReference type="EMBL" id="SIR24431.1"/>
    </source>
</evidence>
<sequence length="93" mass="10739">MINFRFFVILTHLSTDFNNTIGAQSSKQYSTKQIEANKRKINKTEINKSFLLLFYKKEVLSHPALYPTARNRARRFAIGRKASSRIPCTTVSN</sequence>
<protein>
    <submittedName>
        <fullName evidence="1">Uncharacterized protein</fullName>
    </submittedName>
</protein>
<name>A0A8G2CMI6_ACIRU</name>
<accession>A0A8G2CMI6</accession>
<dbReference type="EMBL" id="FTNE01000021">
    <property type="protein sequence ID" value="SIR24431.1"/>
    <property type="molecule type" value="Genomic_DNA"/>
</dbReference>
<keyword evidence="2" id="KW-1185">Reference proteome</keyword>
<reference evidence="1 2" key="1">
    <citation type="submission" date="2017-01" db="EMBL/GenBank/DDBJ databases">
        <authorList>
            <person name="Varghese N."/>
            <person name="Submissions S."/>
        </authorList>
    </citation>
    <scope>NUCLEOTIDE SEQUENCE [LARGE SCALE GENOMIC DNA]</scope>
    <source>
        <strain evidence="1 2">ATCC 35905</strain>
    </source>
</reference>
<dbReference type="Proteomes" id="UP000186308">
    <property type="component" value="Unassembled WGS sequence"/>
</dbReference>
<comment type="caution">
    <text evidence="1">The sequence shown here is derived from an EMBL/GenBank/DDBJ whole genome shotgun (WGS) entry which is preliminary data.</text>
</comment>